<organism evidence="1">
    <name type="scientific">hydrothermal vent metagenome</name>
    <dbReference type="NCBI Taxonomy" id="652676"/>
    <lineage>
        <taxon>unclassified sequences</taxon>
        <taxon>metagenomes</taxon>
        <taxon>ecological metagenomes</taxon>
    </lineage>
</organism>
<name>A0A3B0VX74_9ZZZZ</name>
<proteinExistence type="predicted"/>
<dbReference type="EMBL" id="UOEU01000640">
    <property type="protein sequence ID" value="VAW36836.1"/>
    <property type="molecule type" value="Genomic_DNA"/>
</dbReference>
<reference evidence="1" key="1">
    <citation type="submission" date="2018-06" db="EMBL/GenBank/DDBJ databases">
        <authorList>
            <person name="Zhirakovskaya E."/>
        </authorList>
    </citation>
    <scope>NUCLEOTIDE SEQUENCE</scope>
</reference>
<sequence length="21" mass="2228">MLAVLHLGAVRQGYTGFAYGC</sequence>
<accession>A0A3B0VX74</accession>
<gene>
    <name evidence="1" type="ORF">MNBD_CHLOROFLEXI01-4615</name>
</gene>
<dbReference type="AlphaFoldDB" id="A0A3B0VX74"/>
<protein>
    <submittedName>
        <fullName evidence="1">Uncharacterized protein</fullName>
    </submittedName>
</protein>
<feature type="non-terminal residue" evidence="1">
    <location>
        <position position="21"/>
    </location>
</feature>
<evidence type="ECO:0000313" key="1">
    <source>
        <dbReference type="EMBL" id="VAW36836.1"/>
    </source>
</evidence>